<comment type="subcellular location">
    <subcellularLocation>
        <location evidence="1">Cell envelope</location>
    </subcellularLocation>
</comment>
<dbReference type="PANTHER" id="PTHR43545:SF4">
    <property type="entry name" value="IRON-SULFUR PROTEIN"/>
    <property type="match status" value="1"/>
</dbReference>
<reference evidence="9 10" key="1">
    <citation type="submission" date="2006-01" db="EMBL/GenBank/DDBJ databases">
        <title>Complete sequence of Anaeromyxobacter dehalogenans 2CP-C.</title>
        <authorList>
            <consortium name="US DOE Joint Genome Institute"/>
            <person name="Copeland A."/>
            <person name="Lucas S."/>
            <person name="Lapidus A."/>
            <person name="Barry K."/>
            <person name="Detter J.C."/>
            <person name="Glavina T."/>
            <person name="Hammon N."/>
            <person name="Israni S."/>
            <person name="Pitluck S."/>
            <person name="Brettin T."/>
            <person name="Bruce D."/>
            <person name="Han C."/>
            <person name="Tapia R."/>
            <person name="Gilna P."/>
            <person name="Kiss H."/>
            <person name="Schmutz J."/>
            <person name="Larimer F."/>
            <person name="Land M."/>
            <person name="Kyrpides N."/>
            <person name="Anderson I."/>
            <person name="Sanford R.A."/>
            <person name="Ritalahti K.M."/>
            <person name="Thomas H.S."/>
            <person name="Kirby J.R."/>
            <person name="Zhulin I.B."/>
            <person name="Loeffler F.E."/>
            <person name="Richardson P."/>
        </authorList>
    </citation>
    <scope>NUCLEOTIDE SEQUENCE [LARGE SCALE GENOMIC DNA]</scope>
    <source>
        <strain evidence="9 10">2CP-C</strain>
    </source>
</reference>
<dbReference type="AlphaFoldDB" id="Q2IJE8"/>
<evidence type="ECO:0000256" key="1">
    <source>
        <dbReference type="ARBA" id="ARBA00004196"/>
    </source>
</evidence>
<dbReference type="PROSITE" id="PS00198">
    <property type="entry name" value="4FE4S_FER_1"/>
    <property type="match status" value="1"/>
</dbReference>
<feature type="domain" description="4Fe-4S ferredoxin-type" evidence="8">
    <location>
        <begin position="38"/>
        <end position="68"/>
    </location>
</feature>
<dbReference type="Pfam" id="PF13247">
    <property type="entry name" value="Fer4_11"/>
    <property type="match status" value="1"/>
</dbReference>
<dbReference type="InterPro" id="IPR051555">
    <property type="entry name" value="FDH_Electron_Transfer_Unit"/>
</dbReference>
<proteinExistence type="predicted"/>
<keyword evidence="3" id="KW-0479">Metal-binding</keyword>
<keyword evidence="7" id="KW-0732">Signal</keyword>
<dbReference type="STRING" id="290397.Adeh_2007"/>
<evidence type="ECO:0000313" key="10">
    <source>
        <dbReference type="Proteomes" id="UP000001935"/>
    </source>
</evidence>
<evidence type="ECO:0000256" key="5">
    <source>
        <dbReference type="ARBA" id="ARBA00023004"/>
    </source>
</evidence>
<dbReference type="SUPFAM" id="SSF54862">
    <property type="entry name" value="4Fe-4S ferredoxins"/>
    <property type="match status" value="1"/>
</dbReference>
<evidence type="ECO:0000256" key="7">
    <source>
        <dbReference type="SAM" id="SignalP"/>
    </source>
</evidence>
<evidence type="ECO:0000256" key="2">
    <source>
        <dbReference type="ARBA" id="ARBA00022485"/>
    </source>
</evidence>
<dbReference type="CDD" id="cd10561">
    <property type="entry name" value="HybA_like"/>
    <property type="match status" value="1"/>
</dbReference>
<accession>Q2IJE8</accession>
<evidence type="ECO:0000256" key="6">
    <source>
        <dbReference type="ARBA" id="ARBA00023014"/>
    </source>
</evidence>
<dbReference type="Gene3D" id="3.30.70.20">
    <property type="match status" value="2"/>
</dbReference>
<protein>
    <submittedName>
        <fullName evidence="9">4Fe-4S ferredoxin, iron-sulfur binding protein</fullName>
    </submittedName>
</protein>
<dbReference type="GO" id="GO:0046872">
    <property type="term" value="F:metal ion binding"/>
    <property type="evidence" value="ECO:0007669"/>
    <property type="project" value="UniProtKB-KW"/>
</dbReference>
<dbReference type="InterPro" id="IPR017900">
    <property type="entry name" value="4Fe4S_Fe_S_CS"/>
</dbReference>
<dbReference type="EMBL" id="CP000251">
    <property type="protein sequence ID" value="ABC81777.1"/>
    <property type="molecule type" value="Genomic_DNA"/>
</dbReference>
<keyword evidence="6" id="KW-0411">Iron-sulfur</keyword>
<dbReference type="InterPro" id="IPR017896">
    <property type="entry name" value="4Fe4S_Fe-S-bd"/>
</dbReference>
<dbReference type="eggNOG" id="COG0437">
    <property type="taxonomic scope" value="Bacteria"/>
</dbReference>
<organism evidence="9 10">
    <name type="scientific">Anaeromyxobacter dehalogenans (strain 2CP-C)</name>
    <dbReference type="NCBI Taxonomy" id="290397"/>
    <lineage>
        <taxon>Bacteria</taxon>
        <taxon>Pseudomonadati</taxon>
        <taxon>Myxococcota</taxon>
        <taxon>Myxococcia</taxon>
        <taxon>Myxococcales</taxon>
        <taxon>Cystobacterineae</taxon>
        <taxon>Anaeromyxobacteraceae</taxon>
        <taxon>Anaeromyxobacter</taxon>
    </lineage>
</organism>
<keyword evidence="5" id="KW-0408">Iron</keyword>
<dbReference type="Proteomes" id="UP000001935">
    <property type="component" value="Chromosome"/>
</dbReference>
<feature type="domain" description="4Fe-4S ferredoxin-type" evidence="8">
    <location>
        <begin position="127"/>
        <end position="156"/>
    </location>
</feature>
<dbReference type="HOGENOM" id="CLU_043374_0_0_7"/>
<evidence type="ECO:0000256" key="3">
    <source>
        <dbReference type="ARBA" id="ARBA00022723"/>
    </source>
</evidence>
<keyword evidence="4" id="KW-0677">Repeat</keyword>
<evidence type="ECO:0000259" key="8">
    <source>
        <dbReference type="PROSITE" id="PS51379"/>
    </source>
</evidence>
<dbReference type="InterPro" id="IPR006311">
    <property type="entry name" value="TAT_signal"/>
</dbReference>
<feature type="chain" id="PRO_5004210430" evidence="7">
    <location>
        <begin position="27"/>
        <end position="298"/>
    </location>
</feature>
<evidence type="ECO:0000256" key="4">
    <source>
        <dbReference type="ARBA" id="ARBA00022737"/>
    </source>
</evidence>
<name>Q2IJE8_ANADE</name>
<feature type="domain" description="4Fe-4S ferredoxin-type" evidence="8">
    <location>
        <begin position="95"/>
        <end position="126"/>
    </location>
</feature>
<dbReference type="PROSITE" id="PS51379">
    <property type="entry name" value="4FE4S_FER_2"/>
    <property type="match status" value="3"/>
</dbReference>
<keyword evidence="2" id="KW-0004">4Fe-4S</keyword>
<gene>
    <name evidence="9" type="ordered locus">Adeh_2007</name>
</gene>
<dbReference type="PANTHER" id="PTHR43545">
    <property type="entry name" value="FORMATE DEHYDROGENASE, NITRATE-INDUCIBLE, IRON-SULFUR SUBUNIT"/>
    <property type="match status" value="1"/>
</dbReference>
<sequence length="298" mass="32198">MKIGRRGFFKIAAVTVGAAGASAATAAAAAHGAAEDGPGVLVDTTLCVGCRACEAACAEANHLAPPPEDANVFDEKRDTHEQAFTVVNRTEKAPGVERFAKKQCMHCLAPACASACPVKAMTKSPEGPVVYNPNRCMGCRYCMIACPFDVPKYEYGSNAPRVRKCNFCAERQAKGLKPACTEVCPSGALTFGKRSELLEVAKTRIYTNPDRYLHHVYGEREAGGTSWLYITDVDLEQLAFRTDVPERPIPDLASGALSVPPFVMTLWPPLLMGIYAFSNRREEIKDAESAQGKEDHHG</sequence>
<dbReference type="GO" id="GO:0051539">
    <property type="term" value="F:4 iron, 4 sulfur cluster binding"/>
    <property type="evidence" value="ECO:0007669"/>
    <property type="project" value="UniProtKB-KW"/>
</dbReference>
<dbReference type="GO" id="GO:0030313">
    <property type="term" value="C:cell envelope"/>
    <property type="evidence" value="ECO:0007669"/>
    <property type="project" value="UniProtKB-SubCell"/>
</dbReference>
<dbReference type="RefSeq" id="WP_011421059.1">
    <property type="nucleotide sequence ID" value="NC_007760.1"/>
</dbReference>
<dbReference type="KEGG" id="ade:Adeh_2007"/>
<evidence type="ECO:0000313" key="9">
    <source>
        <dbReference type="EMBL" id="ABC81777.1"/>
    </source>
</evidence>
<dbReference type="OrthoDB" id="9789030at2"/>
<feature type="signal peptide" evidence="7">
    <location>
        <begin position="1"/>
        <end position="26"/>
    </location>
</feature>
<dbReference type="PROSITE" id="PS51318">
    <property type="entry name" value="TAT"/>
    <property type="match status" value="1"/>
</dbReference>